<dbReference type="InterPro" id="IPR010827">
    <property type="entry name" value="BamA/TamA_POTRA"/>
</dbReference>
<organism evidence="7 8">
    <name type="scientific">Roseimicrobium gellanilyticum</name>
    <dbReference type="NCBI Taxonomy" id="748857"/>
    <lineage>
        <taxon>Bacteria</taxon>
        <taxon>Pseudomonadati</taxon>
        <taxon>Verrucomicrobiota</taxon>
        <taxon>Verrucomicrobiia</taxon>
        <taxon>Verrucomicrobiales</taxon>
        <taxon>Verrucomicrobiaceae</taxon>
        <taxon>Roseimicrobium</taxon>
    </lineage>
</organism>
<evidence type="ECO:0000256" key="1">
    <source>
        <dbReference type="ARBA" id="ARBA00004370"/>
    </source>
</evidence>
<comment type="subcellular location">
    <subcellularLocation>
        <location evidence="1">Membrane</location>
    </subcellularLocation>
</comment>
<dbReference type="Gene3D" id="3.10.20.310">
    <property type="entry name" value="membrane protein fhac"/>
    <property type="match status" value="2"/>
</dbReference>
<gene>
    <name evidence="7" type="ORF">DES53_11177</name>
</gene>
<dbReference type="InterPro" id="IPR000184">
    <property type="entry name" value="Bac_surfAg_D15"/>
</dbReference>
<keyword evidence="4" id="KW-0472">Membrane</keyword>
<name>A0A366H8K1_9BACT</name>
<dbReference type="Proteomes" id="UP000253426">
    <property type="component" value="Unassembled WGS sequence"/>
</dbReference>
<evidence type="ECO:0000313" key="8">
    <source>
        <dbReference type="Proteomes" id="UP000253426"/>
    </source>
</evidence>
<evidence type="ECO:0000313" key="7">
    <source>
        <dbReference type="EMBL" id="RBP38559.1"/>
    </source>
</evidence>
<protein>
    <submittedName>
        <fullName evidence="7">Beta-barrel assembly machine subunit BamA</fullName>
    </submittedName>
</protein>
<dbReference type="RefSeq" id="WP_113961014.1">
    <property type="nucleotide sequence ID" value="NZ_QNRR01000011.1"/>
</dbReference>
<dbReference type="GO" id="GO:0019867">
    <property type="term" value="C:outer membrane"/>
    <property type="evidence" value="ECO:0007669"/>
    <property type="project" value="InterPro"/>
</dbReference>
<keyword evidence="5" id="KW-0998">Cell outer membrane</keyword>
<dbReference type="EMBL" id="QNRR01000011">
    <property type="protein sequence ID" value="RBP38559.1"/>
    <property type="molecule type" value="Genomic_DNA"/>
</dbReference>
<dbReference type="Pfam" id="PF01103">
    <property type="entry name" value="Omp85"/>
    <property type="match status" value="1"/>
</dbReference>
<evidence type="ECO:0000256" key="4">
    <source>
        <dbReference type="ARBA" id="ARBA00023136"/>
    </source>
</evidence>
<feature type="domain" description="POTRA" evidence="6">
    <location>
        <begin position="171"/>
        <end position="259"/>
    </location>
</feature>
<keyword evidence="2" id="KW-0812">Transmembrane</keyword>
<dbReference type="Gene3D" id="2.40.160.50">
    <property type="entry name" value="membrane protein fhac: a member of the omp85/tpsb transporter family"/>
    <property type="match status" value="1"/>
</dbReference>
<dbReference type="PANTHER" id="PTHR12815">
    <property type="entry name" value="SORTING AND ASSEMBLY MACHINERY SAMM50 PROTEIN FAMILY MEMBER"/>
    <property type="match status" value="1"/>
</dbReference>
<evidence type="ECO:0000256" key="5">
    <source>
        <dbReference type="ARBA" id="ARBA00023237"/>
    </source>
</evidence>
<proteinExistence type="predicted"/>
<dbReference type="PROSITE" id="PS51779">
    <property type="entry name" value="POTRA"/>
    <property type="match status" value="1"/>
</dbReference>
<evidence type="ECO:0000256" key="2">
    <source>
        <dbReference type="ARBA" id="ARBA00022692"/>
    </source>
</evidence>
<dbReference type="InterPro" id="IPR034746">
    <property type="entry name" value="POTRA"/>
</dbReference>
<dbReference type="InterPro" id="IPR039910">
    <property type="entry name" value="D15-like"/>
</dbReference>
<evidence type="ECO:0000259" key="6">
    <source>
        <dbReference type="PROSITE" id="PS51779"/>
    </source>
</evidence>
<sequence length="741" mass="80928">MMKTGDTIEAKAEGLGLRAACCRFPIVQPAAHPTATKSPNSSGRFGPRVSVLIIALILCATVTLPAQSPAVKETPSPNTPVPAATVSVPVELQGLSVRADGVSQTNVDDVKAVLEEQLGLAGDTSMSDPLADDMAFFLRQRLLDLGYPEATVAWTVEGGTAVLKVEEGPRYLVGTITFEGNTSQKEDDLRAYLLRPTHEKLGRNDANPPLVENDIQKGAEMVQRYFQAQGYLNAVVAEPQITMRSETKTQDILVKITEGPRYDIGHVSVTGDWESQRKEVMAAIEGMTGQPFSEVKIEEVRKQLVGLYQQRGYFAAEVISSADLSRVRGGPVPVVYQVIPGNLFRIVGISVAPGFSKGADRIVRASFKRSVNHVYSPADLEVMHKQALKSDVFSRLDVTPKKMTDDTITLELTGEEGPTRTRAAYVGYETFKGPIVGGELRKVNIFNSGNAGQLKAEWSGVGITGVARLTDPAVFNTSHTLDMSLYADGQDIFDYKRQSYGGKVVLSRQWTKEFSTNIFGDYSMNTSESDVLTPEELGPDDYNLGIVGFSTIIDFRDSPVLPSKGFVFNGSISGTLGGDISYTRADFSFAYFVRFTKKMRAALLARTSAIRPERSLDEVPIDLRLFNGGANSVRSFAEREMGLKSINGDTPVGGTLSQTFSVEFSYEVAKNLELAVFTDMGTLTREEDTVFSRPEDVRYAVGLGIRYKLPVGPLRIDYGYNLNREEGEDMGALHITFGYAF</sequence>
<keyword evidence="3" id="KW-0732">Signal</keyword>
<reference evidence="7 8" key="1">
    <citation type="submission" date="2018-06" db="EMBL/GenBank/DDBJ databases">
        <title>Genomic Encyclopedia of Type Strains, Phase IV (KMG-IV): sequencing the most valuable type-strain genomes for metagenomic binning, comparative biology and taxonomic classification.</title>
        <authorList>
            <person name="Goeker M."/>
        </authorList>
    </citation>
    <scope>NUCLEOTIDE SEQUENCE [LARGE SCALE GENOMIC DNA]</scope>
    <source>
        <strain evidence="7 8">DSM 25532</strain>
    </source>
</reference>
<evidence type="ECO:0000256" key="3">
    <source>
        <dbReference type="ARBA" id="ARBA00022729"/>
    </source>
</evidence>
<comment type="caution">
    <text evidence="7">The sequence shown here is derived from an EMBL/GenBank/DDBJ whole genome shotgun (WGS) entry which is preliminary data.</text>
</comment>
<keyword evidence="8" id="KW-1185">Reference proteome</keyword>
<dbReference type="PANTHER" id="PTHR12815:SF47">
    <property type="entry name" value="TRANSLOCATION AND ASSEMBLY MODULE SUBUNIT TAMA"/>
    <property type="match status" value="1"/>
</dbReference>
<dbReference type="OrthoDB" id="9814535at2"/>
<dbReference type="Pfam" id="PF07244">
    <property type="entry name" value="POTRA"/>
    <property type="match status" value="2"/>
</dbReference>
<accession>A0A366H8K1</accession>
<dbReference type="AlphaFoldDB" id="A0A366H8K1"/>